<name>A0A6A8DDJ5_9BACI</name>
<proteinExistence type="predicted"/>
<gene>
    <name evidence="2" type="ORF">GH741_13280</name>
</gene>
<comment type="caution">
    <text evidence="2">The sequence shown here is derived from an EMBL/GenBank/DDBJ whole genome shotgun (WGS) entry which is preliminary data.</text>
</comment>
<dbReference type="EMBL" id="WJNG01000011">
    <property type="protein sequence ID" value="MRH43644.1"/>
    <property type="molecule type" value="Genomic_DNA"/>
</dbReference>
<protein>
    <recommendedName>
        <fullName evidence="4">Major facilitator superfamily (MFS) profile domain-containing protein</fullName>
    </recommendedName>
</protein>
<keyword evidence="1" id="KW-0472">Membrane</keyword>
<evidence type="ECO:0000313" key="2">
    <source>
        <dbReference type="EMBL" id="MRH43644.1"/>
    </source>
</evidence>
<evidence type="ECO:0008006" key="4">
    <source>
        <dbReference type="Google" id="ProtNLM"/>
    </source>
</evidence>
<keyword evidence="1" id="KW-0812">Transmembrane</keyword>
<evidence type="ECO:0000313" key="3">
    <source>
        <dbReference type="Proteomes" id="UP000799092"/>
    </source>
</evidence>
<accession>A0A6A8DDJ5</accession>
<organism evidence="2 3">
    <name type="scientific">Aquibacillus halophilus</name>
    <dbReference type="NCBI Taxonomy" id="930132"/>
    <lineage>
        <taxon>Bacteria</taxon>
        <taxon>Bacillati</taxon>
        <taxon>Bacillota</taxon>
        <taxon>Bacilli</taxon>
        <taxon>Bacillales</taxon>
        <taxon>Bacillaceae</taxon>
        <taxon>Aquibacillus</taxon>
    </lineage>
</organism>
<dbReference type="OrthoDB" id="2442156at2"/>
<sequence>MAIFLGLAIAILGSVVALQLSNGKPKRKKYIIWGITTMVAIAPFLSFSIGLTYAIIVENAWAGLIMWYLFPILFIVGLIILLTGVFKKKTIDEGFTQSRGGL</sequence>
<feature type="transmembrane region" description="Helical" evidence="1">
    <location>
        <begin position="64"/>
        <end position="86"/>
    </location>
</feature>
<evidence type="ECO:0000256" key="1">
    <source>
        <dbReference type="SAM" id="Phobius"/>
    </source>
</evidence>
<reference evidence="2" key="1">
    <citation type="submission" date="2019-11" db="EMBL/GenBank/DDBJ databases">
        <authorList>
            <person name="Li J."/>
        </authorList>
    </citation>
    <scope>NUCLEOTIDE SEQUENCE</scope>
    <source>
        <strain evidence="2">B6B</strain>
    </source>
</reference>
<dbReference type="AlphaFoldDB" id="A0A6A8DDJ5"/>
<dbReference type="RefSeq" id="WP_153737275.1">
    <property type="nucleotide sequence ID" value="NZ_WJNG01000011.1"/>
</dbReference>
<feature type="transmembrane region" description="Helical" evidence="1">
    <location>
        <begin position="33"/>
        <end position="57"/>
    </location>
</feature>
<keyword evidence="3" id="KW-1185">Reference proteome</keyword>
<keyword evidence="1" id="KW-1133">Transmembrane helix</keyword>
<dbReference type="Proteomes" id="UP000799092">
    <property type="component" value="Unassembled WGS sequence"/>
</dbReference>